<feature type="compositionally biased region" description="Low complexity" evidence="1">
    <location>
        <begin position="15"/>
        <end position="34"/>
    </location>
</feature>
<dbReference type="EMBL" id="JBBKZT010000029">
    <property type="protein sequence ID" value="MEJ8851957.1"/>
    <property type="molecule type" value="Genomic_DNA"/>
</dbReference>
<evidence type="ECO:0000256" key="1">
    <source>
        <dbReference type="SAM" id="MobiDB-lite"/>
    </source>
</evidence>
<feature type="region of interest" description="Disordered" evidence="1">
    <location>
        <begin position="1"/>
        <end position="89"/>
    </location>
</feature>
<keyword evidence="3" id="KW-1185">Reference proteome</keyword>
<comment type="caution">
    <text evidence="2">The sequence shown here is derived from an EMBL/GenBank/DDBJ whole genome shotgun (WGS) entry which is preliminary data.</text>
</comment>
<dbReference type="Proteomes" id="UP001385892">
    <property type="component" value="Unassembled WGS sequence"/>
</dbReference>
<sequence>MSASADVPRRPRTMGATPPSTAPAPAVVPAGVPEPARRAPRAMASSPAPTTATPAAAPPAPLVPAAGATTPMPMPMPRPMAGEVRKGVQARPEDLAARFPALNKSQLSFASTLLSSVVAGAFDWSQAQDCGVALQKQYGDVVQRLLDVASSKVLRTAPQYLSRLLALLEECAQDYAPPSSIIGRWLRKDKPNALALHRNEIDELKKKLSQACVDLEQPIAEVIAIRGELSALAEQLVAASMACEWLMERDWVAEEVRAVLVDRALVLTRTAALVQEQQLLSLNSASNMDALRDRIQEGVLIALPSWLSTMASVPADNETQRFVARDDLRQIIDRIKN</sequence>
<evidence type="ECO:0000313" key="3">
    <source>
        <dbReference type="Proteomes" id="UP001385892"/>
    </source>
</evidence>
<accession>A0ABU8WWQ6</accession>
<evidence type="ECO:0000313" key="2">
    <source>
        <dbReference type="EMBL" id="MEJ8851957.1"/>
    </source>
</evidence>
<feature type="compositionally biased region" description="Low complexity" evidence="1">
    <location>
        <begin position="41"/>
        <end position="55"/>
    </location>
</feature>
<name>A0ABU8WWQ6_9BURK</name>
<proteinExistence type="predicted"/>
<reference evidence="2 3" key="1">
    <citation type="submission" date="2024-03" db="EMBL/GenBank/DDBJ databases">
        <title>Novel species of the genus Variovorax.</title>
        <authorList>
            <person name="Liu Q."/>
            <person name="Xin Y.-H."/>
        </authorList>
    </citation>
    <scope>NUCLEOTIDE SEQUENCE [LARGE SCALE GENOMIC DNA]</scope>
    <source>
        <strain evidence="2 3">KACC 18900</strain>
    </source>
</reference>
<organism evidence="2 3">
    <name type="scientific">Variovorax rhizosphaerae</name>
    <dbReference type="NCBI Taxonomy" id="1836200"/>
    <lineage>
        <taxon>Bacteria</taxon>
        <taxon>Pseudomonadati</taxon>
        <taxon>Pseudomonadota</taxon>
        <taxon>Betaproteobacteria</taxon>
        <taxon>Burkholderiales</taxon>
        <taxon>Comamonadaceae</taxon>
        <taxon>Variovorax</taxon>
    </lineage>
</organism>
<gene>
    <name evidence="2" type="ORF">WKW82_35380</name>
</gene>
<dbReference type="RefSeq" id="WP_340347794.1">
    <property type="nucleotide sequence ID" value="NZ_JBBKZT010000029.1"/>
</dbReference>
<protein>
    <submittedName>
        <fullName evidence="2">Uncharacterized protein</fullName>
    </submittedName>
</protein>